<accession>I7M7X1</accession>
<evidence type="ECO:0000313" key="3">
    <source>
        <dbReference type="Proteomes" id="UP000009168"/>
    </source>
</evidence>
<dbReference type="InParanoid" id="I7M7X1"/>
<feature type="region of interest" description="Disordered" evidence="1">
    <location>
        <begin position="260"/>
        <end position="291"/>
    </location>
</feature>
<dbReference type="Proteomes" id="UP000009168">
    <property type="component" value="Unassembled WGS sequence"/>
</dbReference>
<feature type="compositionally biased region" description="Polar residues" evidence="1">
    <location>
        <begin position="275"/>
        <end position="291"/>
    </location>
</feature>
<sequence length="485" mass="58274">MQYATNCQYLFANCAVNNDSTEELQQYQDQQKQQHFGFQEEYLSESTNVFEQQLNLFEDYVNEQLFSGKINVKSIPDKTQQILDQIQPKIEEKPYEQEWKNESNVIGFNQSVFQNNFFNTNQQNQLITTFQNNQDNNFIGNNFQIQVSQFNFQNDNFFLSDCPQPKFENPSFIYQENQFLNLPISQQSNLQNQQTQCDQQIPQYQQTQQYQQQQEQAQNIHQYQQQDQHQNKIIEQNTFNVYPNQPKQPINNAIFETKLENSDDEQESEQNSQEKPSTTQQNIHKTSQSKKYLFDNNSNKLKNFYKTLLKPLIENLKKVYKQQNRDDVVEFIKMAFPISCNQKHFLLLFPHLQEISNMQKKTTVVQEFEQKLNFNQEQLQILSEIRKQAARLFSNKFYYFTRIFKSHAASKNIEEFYYGCLFYSERQNQEQYTPEGSIYVKPERKLNPVQSNLRQRLYQIQSNKLQQQYSQKQNIQQIQQRVLFY</sequence>
<keyword evidence="3" id="KW-1185">Reference proteome</keyword>
<dbReference type="KEGG" id="tet:TTHERM_00129440"/>
<evidence type="ECO:0000256" key="1">
    <source>
        <dbReference type="SAM" id="MobiDB-lite"/>
    </source>
</evidence>
<proteinExistence type="predicted"/>
<evidence type="ECO:0000313" key="2">
    <source>
        <dbReference type="EMBL" id="EAR96168.1"/>
    </source>
</evidence>
<protein>
    <submittedName>
        <fullName evidence="2">Uncharacterized protein</fullName>
    </submittedName>
</protein>
<dbReference type="EMBL" id="GG662699">
    <property type="protein sequence ID" value="EAR96168.1"/>
    <property type="molecule type" value="Genomic_DNA"/>
</dbReference>
<dbReference type="RefSeq" id="XP_001016413.1">
    <property type="nucleotide sequence ID" value="XM_001016413.3"/>
</dbReference>
<name>I7M7X1_TETTS</name>
<organism evidence="2 3">
    <name type="scientific">Tetrahymena thermophila (strain SB210)</name>
    <dbReference type="NCBI Taxonomy" id="312017"/>
    <lineage>
        <taxon>Eukaryota</taxon>
        <taxon>Sar</taxon>
        <taxon>Alveolata</taxon>
        <taxon>Ciliophora</taxon>
        <taxon>Intramacronucleata</taxon>
        <taxon>Oligohymenophorea</taxon>
        <taxon>Hymenostomatida</taxon>
        <taxon>Tetrahymenina</taxon>
        <taxon>Tetrahymenidae</taxon>
        <taxon>Tetrahymena</taxon>
    </lineage>
</organism>
<gene>
    <name evidence="2" type="ORF">TTHERM_00129440</name>
</gene>
<dbReference type="HOGENOM" id="CLU_563247_0_0_1"/>
<reference evidence="3" key="1">
    <citation type="journal article" date="2006" name="PLoS Biol.">
        <title>Macronuclear genome sequence of the ciliate Tetrahymena thermophila, a model eukaryote.</title>
        <authorList>
            <person name="Eisen J.A."/>
            <person name="Coyne R.S."/>
            <person name="Wu M."/>
            <person name="Wu D."/>
            <person name="Thiagarajan M."/>
            <person name="Wortman J.R."/>
            <person name="Badger J.H."/>
            <person name="Ren Q."/>
            <person name="Amedeo P."/>
            <person name="Jones K.M."/>
            <person name="Tallon L.J."/>
            <person name="Delcher A.L."/>
            <person name="Salzberg S.L."/>
            <person name="Silva J.C."/>
            <person name="Haas B.J."/>
            <person name="Majoros W.H."/>
            <person name="Farzad M."/>
            <person name="Carlton J.M."/>
            <person name="Smith R.K. Jr."/>
            <person name="Garg J."/>
            <person name="Pearlman R.E."/>
            <person name="Karrer K.M."/>
            <person name="Sun L."/>
            <person name="Manning G."/>
            <person name="Elde N.C."/>
            <person name="Turkewitz A.P."/>
            <person name="Asai D.J."/>
            <person name="Wilkes D.E."/>
            <person name="Wang Y."/>
            <person name="Cai H."/>
            <person name="Collins K."/>
            <person name="Stewart B.A."/>
            <person name="Lee S.R."/>
            <person name="Wilamowska K."/>
            <person name="Weinberg Z."/>
            <person name="Ruzzo W.L."/>
            <person name="Wloga D."/>
            <person name="Gaertig J."/>
            <person name="Frankel J."/>
            <person name="Tsao C.-C."/>
            <person name="Gorovsky M.A."/>
            <person name="Keeling P.J."/>
            <person name="Waller R.F."/>
            <person name="Patron N.J."/>
            <person name="Cherry J.M."/>
            <person name="Stover N.A."/>
            <person name="Krieger C.J."/>
            <person name="del Toro C."/>
            <person name="Ryder H.F."/>
            <person name="Williamson S.C."/>
            <person name="Barbeau R.A."/>
            <person name="Hamilton E.P."/>
            <person name="Orias E."/>
        </authorList>
    </citation>
    <scope>NUCLEOTIDE SEQUENCE [LARGE SCALE GENOMIC DNA]</scope>
    <source>
        <strain evidence="3">SB210</strain>
    </source>
</reference>
<dbReference type="AlphaFoldDB" id="I7M7X1"/>
<dbReference type="GeneID" id="7825656"/>